<comment type="caution">
    <text evidence="2">The sequence shown here is derived from an EMBL/GenBank/DDBJ whole genome shotgun (WGS) entry which is preliminary data.</text>
</comment>
<sequence length="228" mass="26064">MFAVVTPDTIHLPPGAVVRLPGSWQDYQALNEQLGDRSSPRIKYRDGEILLMAPLPEHGRKVSVIADVVKVLLDHLGREYEAFTPITMELPQESGIEPDYCFYIENWEAIAGKNRINWGVDPSPDLVVEIDITSYTDVNDYLPYGVPEVWLFRKNQLVIYRLQGDVYDKPLACGNALRTRLRYTVETSSRYFPNINVSEVVTECLKIAYERNTSAAIRELRRKLTSEN</sequence>
<dbReference type="InterPro" id="IPR012296">
    <property type="entry name" value="Nuclease_put_TT1808"/>
</dbReference>
<name>A0ABS8IGK7_9NOSO</name>
<keyword evidence="3" id="KW-1185">Reference proteome</keyword>
<proteinExistence type="predicted"/>
<dbReference type="PANTHER" id="PTHR47152">
    <property type="entry name" value="SLR2084 PROTEIN-RELATED"/>
    <property type="match status" value="1"/>
</dbReference>
<evidence type="ECO:0000259" key="1">
    <source>
        <dbReference type="Pfam" id="PF05685"/>
    </source>
</evidence>
<dbReference type="CDD" id="cd06260">
    <property type="entry name" value="DUF820-like"/>
    <property type="match status" value="1"/>
</dbReference>
<dbReference type="PANTHER" id="PTHR47152:SF1">
    <property type="entry name" value="SLL1186 PROTEIN"/>
    <property type="match status" value="1"/>
</dbReference>
<dbReference type="SUPFAM" id="SSF52980">
    <property type="entry name" value="Restriction endonuclease-like"/>
    <property type="match status" value="1"/>
</dbReference>
<dbReference type="Proteomes" id="UP001199525">
    <property type="component" value="Unassembled WGS sequence"/>
</dbReference>
<keyword evidence="2" id="KW-0540">Nuclease</keyword>
<dbReference type="Gene3D" id="3.90.1570.10">
    <property type="entry name" value="tt1808, chain A"/>
    <property type="match status" value="1"/>
</dbReference>
<dbReference type="GO" id="GO:0004519">
    <property type="term" value="F:endonuclease activity"/>
    <property type="evidence" value="ECO:0007669"/>
    <property type="project" value="UniProtKB-KW"/>
</dbReference>
<dbReference type="EMBL" id="JAIVFQ010000064">
    <property type="protein sequence ID" value="MCC5602971.1"/>
    <property type="molecule type" value="Genomic_DNA"/>
</dbReference>
<feature type="domain" description="Putative restriction endonuclease" evidence="1">
    <location>
        <begin position="24"/>
        <end position="168"/>
    </location>
</feature>
<evidence type="ECO:0000313" key="3">
    <source>
        <dbReference type="Proteomes" id="UP001199525"/>
    </source>
</evidence>
<dbReference type="Pfam" id="PF05685">
    <property type="entry name" value="Uma2"/>
    <property type="match status" value="1"/>
</dbReference>
<accession>A0ABS8IGK7</accession>
<reference evidence="2 3" key="1">
    <citation type="journal article" date="2021" name="Microorganisms">
        <title>Genome Evolution of Filamentous Cyanobacterium Nostoc Species: From Facultative Symbiosis to Free Living.</title>
        <authorList>
            <person name="Huo D."/>
            <person name="Li H."/>
            <person name="Cai F."/>
            <person name="Guo X."/>
            <person name="Qiao Z."/>
            <person name="Wang W."/>
            <person name="Yu G."/>
            <person name="Li R."/>
        </authorList>
    </citation>
    <scope>NUCLEOTIDE SEQUENCE [LARGE SCALE GENOMIC DNA]</scope>
    <source>
        <strain evidence="2 3">CHAB 5714</strain>
    </source>
</reference>
<dbReference type="RefSeq" id="WP_229488504.1">
    <property type="nucleotide sequence ID" value="NZ_JAIVFQ010000064.1"/>
</dbReference>
<protein>
    <submittedName>
        <fullName evidence="2">Uma2 family endonuclease</fullName>
    </submittedName>
</protein>
<dbReference type="InterPro" id="IPR008538">
    <property type="entry name" value="Uma2"/>
</dbReference>
<evidence type="ECO:0000313" key="2">
    <source>
        <dbReference type="EMBL" id="MCC5602971.1"/>
    </source>
</evidence>
<dbReference type="InterPro" id="IPR011335">
    <property type="entry name" value="Restrct_endonuc-II-like"/>
</dbReference>
<keyword evidence="2" id="KW-0255">Endonuclease</keyword>
<keyword evidence="2" id="KW-0378">Hydrolase</keyword>
<organism evidence="2 3">
    <name type="scientific">Nostoc favosum CHAB5714</name>
    <dbReference type="NCBI Taxonomy" id="2780399"/>
    <lineage>
        <taxon>Bacteria</taxon>
        <taxon>Bacillati</taxon>
        <taxon>Cyanobacteriota</taxon>
        <taxon>Cyanophyceae</taxon>
        <taxon>Nostocales</taxon>
        <taxon>Nostocaceae</taxon>
        <taxon>Nostoc</taxon>
        <taxon>Nostoc favosum</taxon>
    </lineage>
</organism>
<gene>
    <name evidence="2" type="ORF">LC586_28215</name>
</gene>